<feature type="domain" description="HMA" evidence="2">
    <location>
        <begin position="2"/>
        <end position="65"/>
    </location>
</feature>
<feature type="transmembrane region" description="Helical" evidence="1">
    <location>
        <begin position="78"/>
        <end position="97"/>
    </location>
</feature>
<protein>
    <recommendedName>
        <fullName evidence="2">HMA domain-containing protein</fullName>
    </recommendedName>
</protein>
<evidence type="ECO:0000259" key="2">
    <source>
        <dbReference type="PROSITE" id="PS50846"/>
    </source>
</evidence>
<dbReference type="Proteomes" id="UP000242175">
    <property type="component" value="Chromosome small"/>
</dbReference>
<dbReference type="PROSITE" id="PS50846">
    <property type="entry name" value="HMA_2"/>
    <property type="match status" value="1"/>
</dbReference>
<reference evidence="3 4" key="1">
    <citation type="journal article" date="2016" name="Int. J. Syst. Evol. Microbiol.">
        <title>Paraphotobacterium marinum gen. nov., sp. nov., a member of the family Vibrionaceae, isolated from surface seawater.</title>
        <authorList>
            <person name="Huang Z."/>
            <person name="Dong C."/>
            <person name="Shao Z."/>
        </authorList>
    </citation>
    <scope>NUCLEOTIDE SEQUENCE [LARGE SCALE GENOMIC DNA]</scope>
    <source>
        <strain evidence="3 4">NSCS20N07D</strain>
    </source>
</reference>
<dbReference type="SUPFAM" id="SSF55008">
    <property type="entry name" value="HMA, heavy metal-associated domain"/>
    <property type="match status" value="1"/>
</dbReference>
<keyword evidence="1" id="KW-1133">Transmembrane helix</keyword>
<keyword evidence="4" id="KW-1185">Reference proteome</keyword>
<dbReference type="OrthoDB" id="9814359at2"/>
<dbReference type="GO" id="GO:0046872">
    <property type="term" value="F:metal ion binding"/>
    <property type="evidence" value="ECO:0007669"/>
    <property type="project" value="InterPro"/>
</dbReference>
<dbReference type="Pfam" id="PF00403">
    <property type="entry name" value="HMA"/>
    <property type="match status" value="1"/>
</dbReference>
<dbReference type="Gene3D" id="3.30.70.100">
    <property type="match status" value="1"/>
</dbReference>
<dbReference type="KEGG" id="pmai:CF386_07840"/>
<evidence type="ECO:0000313" key="3">
    <source>
        <dbReference type="EMBL" id="ASK78970.1"/>
    </source>
</evidence>
<dbReference type="EMBL" id="CP022356">
    <property type="protein sequence ID" value="ASK78970.1"/>
    <property type="molecule type" value="Genomic_DNA"/>
</dbReference>
<name>A0A220VFD1_9GAMM</name>
<dbReference type="InterPro" id="IPR036163">
    <property type="entry name" value="HMA_dom_sf"/>
</dbReference>
<accession>A0A220VFD1</accession>
<evidence type="ECO:0000313" key="4">
    <source>
        <dbReference type="Proteomes" id="UP000242175"/>
    </source>
</evidence>
<gene>
    <name evidence="3" type="ORF">CF386_07840</name>
</gene>
<evidence type="ECO:0000256" key="1">
    <source>
        <dbReference type="SAM" id="Phobius"/>
    </source>
</evidence>
<dbReference type="InterPro" id="IPR006121">
    <property type="entry name" value="HMA_dom"/>
</dbReference>
<dbReference type="CDD" id="cd00371">
    <property type="entry name" value="HMA"/>
    <property type="match status" value="1"/>
</dbReference>
<sequence length="113" mass="12426">MSRVKLTLNNIRCAGCVSKIEKALREVKGVSNVSVNIATNAVSFQGKAKTAQVKDALSKIGYSIKSQASNEPTRFNAYYWKAAAAFLISVLSMQFTLPVDLNEFNTQAQLNFF</sequence>
<keyword evidence="1" id="KW-0812">Transmembrane</keyword>
<dbReference type="RefSeq" id="WP_089073878.1">
    <property type="nucleotide sequence ID" value="NZ_CP022356.1"/>
</dbReference>
<organism evidence="3 4">
    <name type="scientific">Paraphotobacterium marinum</name>
    <dbReference type="NCBI Taxonomy" id="1755811"/>
    <lineage>
        <taxon>Bacteria</taxon>
        <taxon>Pseudomonadati</taxon>
        <taxon>Pseudomonadota</taxon>
        <taxon>Gammaproteobacteria</taxon>
        <taxon>Vibrionales</taxon>
        <taxon>Vibrionaceae</taxon>
        <taxon>Paraphotobacterium</taxon>
    </lineage>
</organism>
<proteinExistence type="predicted"/>
<dbReference type="AlphaFoldDB" id="A0A220VFD1"/>
<keyword evidence="1" id="KW-0472">Membrane</keyword>